<comment type="caution">
    <text evidence="2">The sequence shown here is derived from an EMBL/GenBank/DDBJ whole genome shotgun (WGS) entry which is preliminary data.</text>
</comment>
<sequence length="55" mass="5656">MQTRATVQVQTRATVRATVQTRTSMQVRGAVRGVGAGARLRGAGTGSERGQSPSG</sequence>
<accession>A0A941AKI9</accession>
<feature type="region of interest" description="Disordered" evidence="1">
    <location>
        <begin position="30"/>
        <end position="55"/>
    </location>
</feature>
<keyword evidence="3" id="KW-1185">Reference proteome</keyword>
<evidence type="ECO:0000313" key="2">
    <source>
        <dbReference type="EMBL" id="MBP2707246.1"/>
    </source>
</evidence>
<dbReference type="AlphaFoldDB" id="A0A941AKI9"/>
<feature type="compositionally biased region" description="Low complexity" evidence="1">
    <location>
        <begin position="30"/>
        <end position="42"/>
    </location>
</feature>
<name>A0A941AKI9_9ACTN</name>
<organism evidence="2 3">
    <name type="scientific">Microbispora oryzae</name>
    <dbReference type="NCBI Taxonomy" id="2806554"/>
    <lineage>
        <taxon>Bacteria</taxon>
        <taxon>Bacillati</taxon>
        <taxon>Actinomycetota</taxon>
        <taxon>Actinomycetes</taxon>
        <taxon>Streptosporangiales</taxon>
        <taxon>Streptosporangiaceae</taxon>
        <taxon>Microbispora</taxon>
    </lineage>
</organism>
<evidence type="ECO:0000256" key="1">
    <source>
        <dbReference type="SAM" id="MobiDB-lite"/>
    </source>
</evidence>
<gene>
    <name evidence="2" type="ORF">JOL79_26020</name>
</gene>
<dbReference type="EMBL" id="JAFCNB010000018">
    <property type="protein sequence ID" value="MBP2707246.1"/>
    <property type="molecule type" value="Genomic_DNA"/>
</dbReference>
<dbReference type="Proteomes" id="UP000674234">
    <property type="component" value="Unassembled WGS sequence"/>
</dbReference>
<reference evidence="2" key="1">
    <citation type="submission" date="2021-02" db="EMBL/GenBank/DDBJ databases">
        <title>Draft genome sequence of Microbispora sp. RL4-1S isolated from rice leaves in Thailand.</title>
        <authorList>
            <person name="Muangham S."/>
            <person name="Duangmal K."/>
        </authorList>
    </citation>
    <scope>NUCLEOTIDE SEQUENCE</scope>
    <source>
        <strain evidence="2">RL4-1S</strain>
    </source>
</reference>
<proteinExistence type="predicted"/>
<dbReference type="RefSeq" id="WP_210158523.1">
    <property type="nucleotide sequence ID" value="NZ_JAFCNB010000018.1"/>
</dbReference>
<evidence type="ECO:0000313" key="3">
    <source>
        <dbReference type="Proteomes" id="UP000674234"/>
    </source>
</evidence>
<protein>
    <submittedName>
        <fullName evidence="2">Uncharacterized protein</fullName>
    </submittedName>
</protein>